<proteinExistence type="predicted"/>
<protein>
    <submittedName>
        <fullName evidence="4">WYL domain-containing protein</fullName>
    </submittedName>
</protein>
<dbReference type="PANTHER" id="PTHR34580">
    <property type="match status" value="1"/>
</dbReference>
<dbReference type="PROSITE" id="PS52050">
    <property type="entry name" value="WYL"/>
    <property type="match status" value="1"/>
</dbReference>
<dbReference type="InterPro" id="IPR057727">
    <property type="entry name" value="WCX_dom"/>
</dbReference>
<feature type="domain" description="WCX" evidence="3">
    <location>
        <begin position="302"/>
        <end position="356"/>
    </location>
</feature>
<dbReference type="EMBL" id="JBDGHN010000002">
    <property type="protein sequence ID" value="MEN2750746.1"/>
    <property type="molecule type" value="Genomic_DNA"/>
</dbReference>
<name>A0ABU9X5R7_9GAMM</name>
<evidence type="ECO:0000313" key="4">
    <source>
        <dbReference type="EMBL" id="MEN2750746.1"/>
    </source>
</evidence>
<keyword evidence="5" id="KW-1185">Reference proteome</keyword>
<evidence type="ECO:0000259" key="2">
    <source>
        <dbReference type="Pfam" id="PF13280"/>
    </source>
</evidence>
<feature type="region of interest" description="Disordered" evidence="1">
    <location>
        <begin position="1"/>
        <end position="21"/>
    </location>
</feature>
<comment type="caution">
    <text evidence="4">The sequence shown here is derived from an EMBL/GenBank/DDBJ whole genome shotgun (WGS) entry which is preliminary data.</text>
</comment>
<sequence>MTAQNANATELSTSNAPDEQTVQPVLSATEETENVANDTAASRHGAATTARQWQVLSQLQRNRWVGTTHIYEQLKLAGFDISLRTVQRDLNALAKRFPIEKNNANPQGWRWKDDAPLQSLPHMNLSQAVAFNMVEANLTQLLPPAILDELFPWFDLARRQLKNSKVTHSWIDRVRIETATQPLIAPHIDLDSKDNIYHALFYQLQIKACYTRSNKSEASEYVLNPIAIIQRGVIIYLLATRTDDPEAIIRTFALHRFASVEILDSTAVTPNDFHLDSYLDAGSMGFTHPLLSQLPDRGKSTPIELRFTKRAGKSLTESKLSDDQIVVFNDDETLTIHATVNLTSQLVWWLRGFGKGLLEAKPPLLYQVVLDKKSDNE</sequence>
<evidence type="ECO:0000313" key="5">
    <source>
        <dbReference type="Proteomes" id="UP001461960"/>
    </source>
</evidence>
<dbReference type="Pfam" id="PF25583">
    <property type="entry name" value="WCX"/>
    <property type="match status" value="1"/>
</dbReference>
<evidence type="ECO:0000259" key="3">
    <source>
        <dbReference type="Pfam" id="PF25583"/>
    </source>
</evidence>
<gene>
    <name evidence="4" type="ORF">AAIR29_03785</name>
</gene>
<accession>A0ABU9X5R7</accession>
<dbReference type="InterPro" id="IPR026881">
    <property type="entry name" value="WYL_dom"/>
</dbReference>
<dbReference type="InterPro" id="IPR051534">
    <property type="entry name" value="CBASS_pafABC_assoc_protein"/>
</dbReference>
<feature type="domain" description="WYL" evidence="2">
    <location>
        <begin position="194"/>
        <end position="262"/>
    </location>
</feature>
<dbReference type="Proteomes" id="UP001461960">
    <property type="component" value="Unassembled WGS sequence"/>
</dbReference>
<dbReference type="SUPFAM" id="SSF46785">
    <property type="entry name" value="Winged helix' DNA-binding domain"/>
    <property type="match status" value="1"/>
</dbReference>
<dbReference type="PANTHER" id="PTHR34580:SF1">
    <property type="entry name" value="PROTEIN PAFC"/>
    <property type="match status" value="1"/>
</dbReference>
<reference evidence="4 5" key="1">
    <citation type="submission" date="2024-05" db="EMBL/GenBank/DDBJ databases">
        <authorList>
            <person name="Kim H.-Y."/>
            <person name="Kim E."/>
            <person name="Cai Y."/>
            <person name="Yang S.-M."/>
            <person name="Lee W."/>
        </authorList>
    </citation>
    <scope>NUCLEOTIDE SEQUENCE [LARGE SCALE GENOMIC DNA]</scope>
    <source>
        <strain evidence="4 5">FBL11</strain>
    </source>
</reference>
<evidence type="ECO:0000256" key="1">
    <source>
        <dbReference type="SAM" id="MobiDB-lite"/>
    </source>
</evidence>
<dbReference type="Pfam" id="PF13280">
    <property type="entry name" value="WYL"/>
    <property type="match status" value="1"/>
</dbReference>
<dbReference type="InterPro" id="IPR036390">
    <property type="entry name" value="WH_DNA-bd_sf"/>
</dbReference>
<dbReference type="RefSeq" id="WP_299216105.1">
    <property type="nucleotide sequence ID" value="NZ_JBDGHN010000002.1"/>
</dbReference>
<organism evidence="4 5">
    <name type="scientific">Psychrobacter saeujeotis</name>
    <dbReference type="NCBI Taxonomy" id="3143436"/>
    <lineage>
        <taxon>Bacteria</taxon>
        <taxon>Pseudomonadati</taxon>
        <taxon>Pseudomonadota</taxon>
        <taxon>Gammaproteobacteria</taxon>
        <taxon>Moraxellales</taxon>
        <taxon>Moraxellaceae</taxon>
        <taxon>Psychrobacter</taxon>
    </lineage>
</organism>